<comment type="caution">
    <text evidence="3">The sequence shown here is derived from an EMBL/GenBank/DDBJ whole genome shotgun (WGS) entry which is preliminary data.</text>
</comment>
<feature type="transmembrane region" description="Helical" evidence="2">
    <location>
        <begin position="254"/>
        <end position="275"/>
    </location>
</feature>
<feature type="transmembrane region" description="Helical" evidence="2">
    <location>
        <begin position="323"/>
        <end position="344"/>
    </location>
</feature>
<gene>
    <name evidence="3" type="ORF">CRD60_04610</name>
</gene>
<sequence length="515" mass="53052">MWSTYEKQSKEGLSWLSTTRNTLVPSDTSVNTLKANAVPDYDTWETLANPYLRVAQALLVITAAISLTVLGTRLTTNYRNEMQGPIFDKMGWVMLGVLMGSSSVSIALSFFARSGAGSPHYESWTPGQGTRFMVSDWIRLQVDPFLLLAAVAGVMAAGFKLVTNQEARQGLIPLGKAFTWAIATSVMLAGGVNLCQSNVDTWTANILKASSSMVNDAWNTNTLAASEFFNLDGILAIILTVIIYLAGLVSRIFAYFRAGILPVLVGIAPVWAAMSWTESGRQSFGKIMGWLLAFLSYKPVAALLLAGGSAVMVSATQGDDSQAITLTLTIMVIATLPALIRLVVPAVQNQIGGGSGIMPTMFGMGAGAVVGAGGSAARAAGRGAGGILNKLSGGKSHGPDGSQRPGSGPAGGGAGRSRGFGPGGVGNSQQGSGNQNDGGPDGTTGKGPAGTMNSMGGSEGEGPSGASQTTLSPTTRTGPSPMESMTPTGPTSFDATSSSPDGASRTSTRRSRKEF</sequence>
<feature type="transmembrane region" description="Helical" evidence="2">
    <location>
        <begin position="228"/>
        <end position="247"/>
    </location>
</feature>
<evidence type="ECO:0000313" key="4">
    <source>
        <dbReference type="Proteomes" id="UP000252530"/>
    </source>
</evidence>
<feature type="transmembrane region" description="Helical" evidence="2">
    <location>
        <begin position="287"/>
        <end position="311"/>
    </location>
</feature>
<feature type="compositionally biased region" description="Gly residues" evidence="1">
    <location>
        <begin position="408"/>
        <end position="426"/>
    </location>
</feature>
<dbReference type="OrthoDB" id="3694109at2"/>
<feature type="compositionally biased region" description="Gly residues" evidence="1">
    <location>
        <begin position="439"/>
        <end position="448"/>
    </location>
</feature>
<protein>
    <recommendedName>
        <fullName evidence="5">Type IV secretion system protein</fullName>
    </recommendedName>
</protein>
<reference evidence="3 4" key="1">
    <citation type="submission" date="2017-10" db="EMBL/GenBank/DDBJ databases">
        <title>Bifidobacterium xylocopum sp. nov. and Bifidobacterium aemilianum sp. nov., from the carpenter bee (Xylocopa violacea) digestive tract.</title>
        <authorList>
            <person name="Alberoni D."/>
            <person name="Baffoni L."/>
            <person name="Di Gioia D."/>
            <person name="Gaggia F."/>
            <person name="Biavati B."/>
        </authorList>
    </citation>
    <scope>NUCLEOTIDE SEQUENCE [LARGE SCALE GENOMIC DNA]</scope>
    <source>
        <strain evidence="3 4">XV10</strain>
    </source>
</reference>
<feature type="transmembrane region" description="Helical" evidence="2">
    <location>
        <begin position="51"/>
        <end position="71"/>
    </location>
</feature>
<feature type="transmembrane region" description="Helical" evidence="2">
    <location>
        <begin position="356"/>
        <end position="377"/>
    </location>
</feature>
<feature type="region of interest" description="Disordered" evidence="1">
    <location>
        <begin position="388"/>
        <end position="515"/>
    </location>
</feature>
<accession>A0A366K9Q1</accession>
<evidence type="ECO:0000256" key="2">
    <source>
        <dbReference type="SAM" id="Phobius"/>
    </source>
</evidence>
<feature type="compositionally biased region" description="Polar residues" evidence="1">
    <location>
        <begin position="468"/>
        <end position="506"/>
    </location>
</feature>
<keyword evidence="2" id="KW-0812">Transmembrane</keyword>
<evidence type="ECO:0000313" key="3">
    <source>
        <dbReference type="EMBL" id="RBP97972.1"/>
    </source>
</evidence>
<dbReference type="Proteomes" id="UP000252530">
    <property type="component" value="Unassembled WGS sequence"/>
</dbReference>
<keyword evidence="2" id="KW-1133">Transmembrane helix</keyword>
<dbReference type="EMBL" id="PDCG01000003">
    <property type="protein sequence ID" value="RBP97972.1"/>
    <property type="molecule type" value="Genomic_DNA"/>
</dbReference>
<organism evidence="3 4">
    <name type="scientific">Bifidobacterium aemilianum</name>
    <dbReference type="NCBI Taxonomy" id="2493120"/>
    <lineage>
        <taxon>Bacteria</taxon>
        <taxon>Bacillati</taxon>
        <taxon>Actinomycetota</taxon>
        <taxon>Actinomycetes</taxon>
        <taxon>Bifidobacteriales</taxon>
        <taxon>Bifidobacteriaceae</taxon>
        <taxon>Bifidobacterium</taxon>
    </lineage>
</organism>
<feature type="compositionally biased region" description="Low complexity" evidence="1">
    <location>
        <begin position="427"/>
        <end position="438"/>
    </location>
</feature>
<evidence type="ECO:0000256" key="1">
    <source>
        <dbReference type="SAM" id="MobiDB-lite"/>
    </source>
</evidence>
<feature type="transmembrane region" description="Helical" evidence="2">
    <location>
        <begin position="174"/>
        <end position="192"/>
    </location>
</feature>
<evidence type="ECO:0008006" key="5">
    <source>
        <dbReference type="Google" id="ProtNLM"/>
    </source>
</evidence>
<keyword evidence="4" id="KW-1185">Reference proteome</keyword>
<name>A0A366K9Q1_9BIFI</name>
<feature type="transmembrane region" description="Helical" evidence="2">
    <location>
        <begin position="145"/>
        <end position="162"/>
    </location>
</feature>
<proteinExistence type="predicted"/>
<feature type="transmembrane region" description="Helical" evidence="2">
    <location>
        <begin position="92"/>
        <end position="112"/>
    </location>
</feature>
<keyword evidence="2" id="KW-0472">Membrane</keyword>
<dbReference type="AlphaFoldDB" id="A0A366K9Q1"/>